<reference evidence="2" key="1">
    <citation type="journal article" date="2019" name="Environ. Microbiol.">
        <title>Fungal ecological strategies reflected in gene transcription - a case study of two litter decomposers.</title>
        <authorList>
            <person name="Barbi F."/>
            <person name="Kohler A."/>
            <person name="Barry K."/>
            <person name="Baskaran P."/>
            <person name="Daum C."/>
            <person name="Fauchery L."/>
            <person name="Ihrmark K."/>
            <person name="Kuo A."/>
            <person name="LaButti K."/>
            <person name="Lipzen A."/>
            <person name="Morin E."/>
            <person name="Grigoriev I.V."/>
            <person name="Henrissat B."/>
            <person name="Lindahl B."/>
            <person name="Martin F."/>
        </authorList>
    </citation>
    <scope>NUCLEOTIDE SEQUENCE</scope>
    <source>
        <strain evidence="2">JB14</strain>
    </source>
</reference>
<evidence type="ECO:0000259" key="1">
    <source>
        <dbReference type="PROSITE" id="PS50011"/>
    </source>
</evidence>
<dbReference type="Gene3D" id="1.10.510.10">
    <property type="entry name" value="Transferase(Phosphotransferase) domain 1"/>
    <property type="match status" value="1"/>
</dbReference>
<dbReference type="Proteomes" id="UP000799118">
    <property type="component" value="Unassembled WGS sequence"/>
</dbReference>
<dbReference type="SUPFAM" id="SSF56112">
    <property type="entry name" value="Protein kinase-like (PK-like)"/>
    <property type="match status" value="1"/>
</dbReference>
<evidence type="ECO:0000313" key="2">
    <source>
        <dbReference type="EMBL" id="KAE9401103.1"/>
    </source>
</evidence>
<dbReference type="SMART" id="SM00220">
    <property type="entry name" value="S_TKc"/>
    <property type="match status" value="1"/>
</dbReference>
<feature type="domain" description="Protein kinase" evidence="1">
    <location>
        <begin position="1"/>
        <end position="354"/>
    </location>
</feature>
<dbReference type="InterPro" id="IPR000719">
    <property type="entry name" value="Prot_kinase_dom"/>
</dbReference>
<organism evidence="2 3">
    <name type="scientific">Gymnopus androsaceus JB14</name>
    <dbReference type="NCBI Taxonomy" id="1447944"/>
    <lineage>
        <taxon>Eukaryota</taxon>
        <taxon>Fungi</taxon>
        <taxon>Dikarya</taxon>
        <taxon>Basidiomycota</taxon>
        <taxon>Agaricomycotina</taxon>
        <taxon>Agaricomycetes</taxon>
        <taxon>Agaricomycetidae</taxon>
        <taxon>Agaricales</taxon>
        <taxon>Marasmiineae</taxon>
        <taxon>Omphalotaceae</taxon>
        <taxon>Gymnopus</taxon>
    </lineage>
</organism>
<gene>
    <name evidence="2" type="ORF">BT96DRAFT_856830</name>
</gene>
<proteinExistence type="predicted"/>
<dbReference type="EMBL" id="ML769450">
    <property type="protein sequence ID" value="KAE9401103.1"/>
    <property type="molecule type" value="Genomic_DNA"/>
</dbReference>
<dbReference type="PROSITE" id="PS50011">
    <property type="entry name" value="PROTEIN_KINASE_DOM"/>
    <property type="match status" value="1"/>
</dbReference>
<dbReference type="OrthoDB" id="3224178at2759"/>
<dbReference type="GO" id="GO:0005524">
    <property type="term" value="F:ATP binding"/>
    <property type="evidence" value="ECO:0007669"/>
    <property type="project" value="InterPro"/>
</dbReference>
<dbReference type="GO" id="GO:0004672">
    <property type="term" value="F:protein kinase activity"/>
    <property type="evidence" value="ECO:0007669"/>
    <property type="project" value="InterPro"/>
</dbReference>
<protein>
    <recommendedName>
        <fullName evidence="1">Protein kinase domain-containing protein</fullName>
    </recommendedName>
</protein>
<keyword evidence="3" id="KW-1185">Reference proteome</keyword>
<accession>A0A6A4HT36</accession>
<sequence>MFKWLRLFFRKRFITTQRIFSLVAWRQAATTADGRAELWQSYAPFFQSKGYRLWKIRGEIYHEPPDDMPRAPDGFSYENEHSANRDHDYDSYAPLHFPARTSDSRDVLIVLLSDGVLGTNCVDVLRTIATGKNAGIDRNHTLPMLHEIHHNNLVFGVFPLVGSLFAPTWFINIEHVLEAMSQIMEGVVFLHDHLVVHRDLFLSNFLSSRRDGFWIPGQNQDFLRPRYYIIDFEWAIRFLPDSDPATRTVVGPPIPWDTYRRPAPPEMQSELPYCPFKADVWQVGKSLIKCVEHIEDIVPGVVQLLQEMSAEKAEERPSAREAVNQLNKIRSELPSHVLQTSFEENFDFIEGSRL</sequence>
<evidence type="ECO:0000313" key="3">
    <source>
        <dbReference type="Proteomes" id="UP000799118"/>
    </source>
</evidence>
<name>A0A6A4HT36_9AGAR</name>
<dbReference type="AlphaFoldDB" id="A0A6A4HT36"/>
<dbReference type="InterPro" id="IPR011009">
    <property type="entry name" value="Kinase-like_dom_sf"/>
</dbReference>